<dbReference type="InterPro" id="IPR037518">
    <property type="entry name" value="MPN"/>
</dbReference>
<dbReference type="InterPro" id="IPR028090">
    <property type="entry name" value="JAB_dom_prok"/>
</dbReference>
<reference evidence="11" key="2">
    <citation type="submission" date="2022-09" db="EMBL/GenBank/DDBJ databases">
        <title>Intensive care unit water sources are persistently colonized with multi-drug resistant bacteria and are the site of extensive horizontal gene transfer of antibiotic resistance genes.</title>
        <authorList>
            <person name="Diorio-Toth L."/>
        </authorList>
    </citation>
    <scope>NUCLEOTIDE SEQUENCE</scope>
    <source>
        <strain evidence="11">GD03918</strain>
    </source>
</reference>
<keyword evidence="4" id="KW-0378">Hydrolase</keyword>
<name>A0A0J2I456_9ENTR</name>
<dbReference type="PANTHER" id="PTHR34858:SF1">
    <property type="entry name" value="CYSO-CYSTEINE PEPTIDASE"/>
    <property type="match status" value="1"/>
</dbReference>
<dbReference type="Pfam" id="PF00877">
    <property type="entry name" value="NLPC_P60"/>
    <property type="match status" value="1"/>
</dbReference>
<evidence type="ECO:0000256" key="2">
    <source>
        <dbReference type="ARBA" id="ARBA00022670"/>
    </source>
</evidence>
<keyword evidence="2" id="KW-0645">Protease</keyword>
<evidence type="ECO:0000256" key="1">
    <source>
        <dbReference type="ARBA" id="ARBA00007074"/>
    </source>
</evidence>
<dbReference type="Proteomes" id="UP000036305">
    <property type="component" value="Unassembled WGS sequence"/>
</dbReference>
<evidence type="ECO:0000259" key="9">
    <source>
        <dbReference type="PROSITE" id="PS51935"/>
    </source>
</evidence>
<dbReference type="EMBL" id="LEUS01000006">
    <property type="protein sequence ID" value="KLY41484.1"/>
    <property type="molecule type" value="Genomic_DNA"/>
</dbReference>
<dbReference type="InterPro" id="IPR038765">
    <property type="entry name" value="Papain-like_cys_pep_sf"/>
</dbReference>
<dbReference type="CDD" id="cd08073">
    <property type="entry name" value="MPN_NLPC_P60"/>
    <property type="match status" value="1"/>
</dbReference>
<dbReference type="Gene3D" id="3.90.1720.10">
    <property type="entry name" value="endopeptidase domain like (from Nostoc punctiforme)"/>
    <property type="match status" value="1"/>
</dbReference>
<dbReference type="SMART" id="SM00232">
    <property type="entry name" value="JAB_MPN"/>
    <property type="match status" value="1"/>
</dbReference>
<gene>
    <name evidence="11" type="ORF">N5C89_20285</name>
    <name evidence="10" type="ORF">SK91_01494</name>
</gene>
<dbReference type="AlphaFoldDB" id="A0A0J2I456"/>
<evidence type="ECO:0000256" key="4">
    <source>
        <dbReference type="ARBA" id="ARBA00022801"/>
    </source>
</evidence>
<evidence type="ECO:0000313" key="12">
    <source>
        <dbReference type="Proteomes" id="UP000036305"/>
    </source>
</evidence>
<proteinExistence type="inferred from homology"/>
<dbReference type="Pfam" id="PF14464">
    <property type="entry name" value="Prok-JAB"/>
    <property type="match status" value="1"/>
</dbReference>
<dbReference type="GO" id="GO:0008234">
    <property type="term" value="F:cysteine-type peptidase activity"/>
    <property type="evidence" value="ECO:0007669"/>
    <property type="project" value="UniProtKB-KW"/>
</dbReference>
<dbReference type="InterPro" id="IPR000064">
    <property type="entry name" value="NLP_P60_dom"/>
</dbReference>
<keyword evidence="3" id="KW-0479">Metal-binding</keyword>
<evidence type="ECO:0000313" key="11">
    <source>
        <dbReference type="EMBL" id="MDH0965177.1"/>
    </source>
</evidence>
<sequence>MRQKVIRAIQVHAQEQYPRECCGAIAQRGRVERYFPCRNIADDPQEHFVLAPEDFARVEDWGTVTGIVHSHPDATTQPSELDKAQCDAMLLPWHIFSWPEGDFRTIYPRGELPLLERPFVLGHYDCWGLVMSYFRQQHNVELTDYRVDYPWWEDGYPDNFYHDCWYQCGFREFDGPPQPGDMIIMQVQANKWNHAGILLEGNMLLHHLYGHLSQRVPYGGYWQERTVKVLRYHINDNALTNEKI</sequence>
<dbReference type="PANTHER" id="PTHR34858">
    <property type="entry name" value="CYSO-CYSTEINE PEPTIDASE"/>
    <property type="match status" value="1"/>
</dbReference>
<reference evidence="10 12" key="1">
    <citation type="submission" date="2015-06" db="EMBL/GenBank/DDBJ databases">
        <title>The Genome Sequence of None.</title>
        <authorList>
            <consortium name="The Broad Institute Genomics Platform"/>
            <consortium name="The Broad Institute Genome Sequencing Center for Infectious Disease"/>
            <person name="Earl A.M."/>
            <person name="Onderdonk A.B."/>
            <person name="Kirby J."/>
            <person name="Ferraro M.J."/>
            <person name="Huang S."/>
            <person name="Spencer M."/>
            <person name="Fodor A."/>
            <person name="Hooper D."/>
            <person name="Dekker J."/>
            <person name="O'Brien T."/>
            <person name="Quan V."/>
            <person name="Gombosev A."/>
            <person name="Delaney M."/>
            <person name="DuBois A."/>
            <person name="Ernst C."/>
            <person name="Kim D.S."/>
            <person name="Rossman W."/>
            <person name="Gohs F."/>
            <person name="Petruso H."/>
            <person name="Nozar T."/>
            <person name="Mougeot F."/>
            <person name="Manson-McGuire A."/>
            <person name="Young S."/>
            <person name="Abouelleil A."/>
            <person name="Cao P."/>
            <person name="Chapman S.B."/>
            <person name="Griggs A."/>
            <person name="Priest M."/>
            <person name="Shea T."/>
            <person name="Wortman I."/>
            <person name="Wortman J.R."/>
            <person name="Nusbaum C."/>
            <person name="Birren B."/>
        </authorList>
    </citation>
    <scope>NUCLEOTIDE SEQUENCE [LARGE SCALE GENOMIC DNA]</scope>
    <source>
        <strain evidence="10 12">MGH87</strain>
    </source>
</reference>
<dbReference type="SUPFAM" id="SSF102712">
    <property type="entry name" value="JAB1/MPN domain"/>
    <property type="match status" value="1"/>
</dbReference>
<evidence type="ECO:0000313" key="10">
    <source>
        <dbReference type="EMBL" id="KLY41484.1"/>
    </source>
</evidence>
<keyword evidence="6" id="KW-0862">Zinc</keyword>
<dbReference type="PROSITE" id="PS51935">
    <property type="entry name" value="NLPC_P60"/>
    <property type="match status" value="1"/>
</dbReference>
<dbReference type="RefSeq" id="WP_032749340.1">
    <property type="nucleotide sequence ID" value="NZ_CAKLOQ010000001.1"/>
</dbReference>
<dbReference type="InterPro" id="IPR000555">
    <property type="entry name" value="JAMM/MPN+_dom"/>
</dbReference>
<evidence type="ECO:0000256" key="3">
    <source>
        <dbReference type="ARBA" id="ARBA00022723"/>
    </source>
</evidence>
<evidence type="ECO:0000256" key="6">
    <source>
        <dbReference type="ARBA" id="ARBA00022833"/>
    </source>
</evidence>
<dbReference type="EMBL" id="JAOCBF010000030">
    <property type="protein sequence ID" value="MDH0965177.1"/>
    <property type="molecule type" value="Genomic_DNA"/>
</dbReference>
<feature type="domain" description="NlpC/P60" evidence="9">
    <location>
        <begin position="96"/>
        <end position="233"/>
    </location>
</feature>
<comment type="caution">
    <text evidence="11">The sequence shown here is derived from an EMBL/GenBank/DDBJ whole genome shotgun (WGS) entry which is preliminary data.</text>
</comment>
<feature type="domain" description="MPN" evidence="8">
    <location>
        <begin position="1"/>
        <end position="120"/>
    </location>
</feature>
<dbReference type="InterPro" id="IPR051929">
    <property type="entry name" value="VirAsm_ModProt"/>
</dbReference>
<dbReference type="Proteomes" id="UP001159937">
    <property type="component" value="Unassembled WGS sequence"/>
</dbReference>
<organism evidence="11 13">
    <name type="scientific">Klebsiella michiganensis</name>
    <dbReference type="NCBI Taxonomy" id="1134687"/>
    <lineage>
        <taxon>Bacteria</taxon>
        <taxon>Pseudomonadati</taxon>
        <taxon>Pseudomonadota</taxon>
        <taxon>Gammaproteobacteria</taxon>
        <taxon>Enterobacterales</taxon>
        <taxon>Enterobacteriaceae</taxon>
        <taxon>Klebsiella/Raoultella group</taxon>
        <taxon>Klebsiella</taxon>
    </lineage>
</organism>
<evidence type="ECO:0000256" key="5">
    <source>
        <dbReference type="ARBA" id="ARBA00022807"/>
    </source>
</evidence>
<evidence type="ECO:0000259" key="8">
    <source>
        <dbReference type="PROSITE" id="PS50249"/>
    </source>
</evidence>
<evidence type="ECO:0000313" key="13">
    <source>
        <dbReference type="Proteomes" id="UP001159937"/>
    </source>
</evidence>
<keyword evidence="12" id="KW-1185">Reference proteome</keyword>
<dbReference type="Gene3D" id="3.40.140.10">
    <property type="entry name" value="Cytidine Deaminase, domain 2"/>
    <property type="match status" value="1"/>
</dbReference>
<dbReference type="GO" id="GO:0006508">
    <property type="term" value="P:proteolysis"/>
    <property type="evidence" value="ECO:0007669"/>
    <property type="project" value="UniProtKB-KW"/>
</dbReference>
<keyword evidence="7" id="KW-0482">Metalloprotease</keyword>
<dbReference type="SUPFAM" id="SSF54001">
    <property type="entry name" value="Cysteine proteinases"/>
    <property type="match status" value="1"/>
</dbReference>
<keyword evidence="5" id="KW-0788">Thiol protease</keyword>
<accession>A0A0J2I456</accession>
<dbReference type="PROSITE" id="PS50249">
    <property type="entry name" value="MPN"/>
    <property type="match status" value="1"/>
</dbReference>
<protein>
    <submittedName>
        <fullName evidence="11">C40 family peptidase</fullName>
    </submittedName>
</protein>
<comment type="similarity">
    <text evidence="1">Belongs to the peptidase C40 family.</text>
</comment>
<dbReference type="GO" id="GO:0008270">
    <property type="term" value="F:zinc ion binding"/>
    <property type="evidence" value="ECO:0007669"/>
    <property type="project" value="TreeGrafter"/>
</dbReference>
<evidence type="ECO:0000256" key="7">
    <source>
        <dbReference type="ARBA" id="ARBA00023049"/>
    </source>
</evidence>
<dbReference type="GO" id="GO:0008235">
    <property type="term" value="F:metalloexopeptidase activity"/>
    <property type="evidence" value="ECO:0007669"/>
    <property type="project" value="TreeGrafter"/>
</dbReference>